<gene>
    <name evidence="6" type="ORF">D0862_08979</name>
    <name evidence="7" type="ORF">D0864_01479</name>
</gene>
<dbReference type="Proteomes" id="UP000269539">
    <property type="component" value="Unassembled WGS sequence"/>
</dbReference>
<dbReference type="AlphaFoldDB" id="A0A3M7G0A2"/>
<feature type="transmembrane region" description="Helical" evidence="5">
    <location>
        <begin position="19"/>
        <end position="37"/>
    </location>
</feature>
<dbReference type="GO" id="GO:0005351">
    <property type="term" value="F:carbohydrate:proton symporter activity"/>
    <property type="evidence" value="ECO:0007669"/>
    <property type="project" value="TreeGrafter"/>
</dbReference>
<evidence type="ECO:0000256" key="1">
    <source>
        <dbReference type="ARBA" id="ARBA00004141"/>
    </source>
</evidence>
<evidence type="ECO:0000313" key="6">
    <source>
        <dbReference type="EMBL" id="RMY94367.1"/>
    </source>
</evidence>
<organism evidence="6 9">
    <name type="scientific">Hortaea werneckii</name>
    <name type="common">Black yeast</name>
    <name type="synonym">Cladosporium werneckii</name>
    <dbReference type="NCBI Taxonomy" id="91943"/>
    <lineage>
        <taxon>Eukaryota</taxon>
        <taxon>Fungi</taxon>
        <taxon>Dikarya</taxon>
        <taxon>Ascomycota</taxon>
        <taxon>Pezizomycotina</taxon>
        <taxon>Dothideomycetes</taxon>
        <taxon>Dothideomycetidae</taxon>
        <taxon>Mycosphaerellales</taxon>
        <taxon>Teratosphaeriaceae</taxon>
        <taxon>Hortaea</taxon>
    </lineage>
</organism>
<evidence type="ECO:0000256" key="3">
    <source>
        <dbReference type="ARBA" id="ARBA00022989"/>
    </source>
</evidence>
<dbReference type="InterPro" id="IPR036259">
    <property type="entry name" value="MFS_trans_sf"/>
</dbReference>
<comment type="subcellular location">
    <subcellularLocation>
        <location evidence="1">Membrane</location>
        <topology evidence="1">Multi-pass membrane protein</topology>
    </subcellularLocation>
</comment>
<dbReference type="InterPro" id="IPR050360">
    <property type="entry name" value="MFS_Sugar_Transporters"/>
</dbReference>
<dbReference type="EMBL" id="QWIQ01000318">
    <property type="protein sequence ID" value="RMY94367.1"/>
    <property type="molecule type" value="Genomic_DNA"/>
</dbReference>
<keyword evidence="3 5" id="KW-1133">Transmembrane helix</keyword>
<reference evidence="8 9" key="1">
    <citation type="journal article" date="2018" name="BMC Genomics">
        <title>Genomic evidence for intraspecific hybridization in a clonal and extremely halotolerant yeast.</title>
        <authorList>
            <person name="Gostincar C."/>
            <person name="Stajich J.E."/>
            <person name="Zupancic J."/>
            <person name="Zalar P."/>
            <person name="Gunde-Cimerman N."/>
        </authorList>
    </citation>
    <scope>NUCLEOTIDE SEQUENCE [LARGE SCALE GENOMIC DNA]</scope>
    <source>
        <strain evidence="7 8">EXF-10513</strain>
        <strain evidence="6 9">EXF-171</strain>
    </source>
</reference>
<dbReference type="PROSITE" id="PS51257">
    <property type="entry name" value="PROKAR_LIPOPROTEIN"/>
    <property type="match status" value="1"/>
</dbReference>
<dbReference type="Proteomes" id="UP000281468">
    <property type="component" value="Unassembled WGS sequence"/>
</dbReference>
<evidence type="ECO:0000313" key="7">
    <source>
        <dbReference type="EMBL" id="RMZ09581.1"/>
    </source>
</evidence>
<sequence>MTRGIATPPMFDAWGYGTYIFYACFCAMAAIWAFLFVPETMNKTLEQIDDAFGDDSGLEEQELMHEVLGQIFVHP</sequence>
<dbReference type="PANTHER" id="PTHR48022">
    <property type="entry name" value="PLASTIDIC GLUCOSE TRANSPORTER 4"/>
    <property type="match status" value="1"/>
</dbReference>
<dbReference type="GO" id="GO:0016020">
    <property type="term" value="C:membrane"/>
    <property type="evidence" value="ECO:0007669"/>
    <property type="project" value="UniProtKB-SubCell"/>
</dbReference>
<dbReference type="Gene3D" id="1.20.1250.20">
    <property type="entry name" value="MFS general substrate transporter like domains"/>
    <property type="match status" value="1"/>
</dbReference>
<evidence type="ECO:0000256" key="5">
    <source>
        <dbReference type="SAM" id="Phobius"/>
    </source>
</evidence>
<keyword evidence="2 5" id="KW-0812">Transmembrane</keyword>
<dbReference type="PANTHER" id="PTHR48022:SF14">
    <property type="entry name" value="MAJOR FACILITATOR SUPERFAMILY (MFS) PROFILE DOMAIN-CONTAINING PROTEIN-RELATED"/>
    <property type="match status" value="1"/>
</dbReference>
<dbReference type="InterPro" id="IPR005828">
    <property type="entry name" value="MFS_sugar_transport-like"/>
</dbReference>
<dbReference type="SUPFAM" id="SSF103473">
    <property type="entry name" value="MFS general substrate transporter"/>
    <property type="match status" value="1"/>
</dbReference>
<comment type="caution">
    <text evidence="6">The sequence shown here is derived from an EMBL/GenBank/DDBJ whole genome shotgun (WGS) entry which is preliminary data.</text>
</comment>
<keyword evidence="4 5" id="KW-0472">Membrane</keyword>
<dbReference type="EMBL" id="QWIO01000091">
    <property type="protein sequence ID" value="RMZ09581.1"/>
    <property type="molecule type" value="Genomic_DNA"/>
</dbReference>
<accession>A0A3M7G0A2</accession>
<proteinExistence type="predicted"/>
<evidence type="ECO:0008006" key="10">
    <source>
        <dbReference type="Google" id="ProtNLM"/>
    </source>
</evidence>
<evidence type="ECO:0000256" key="2">
    <source>
        <dbReference type="ARBA" id="ARBA00022692"/>
    </source>
</evidence>
<protein>
    <recommendedName>
        <fullName evidence="10">Major facilitator superfamily (MFS) profile domain-containing protein</fullName>
    </recommendedName>
</protein>
<evidence type="ECO:0000256" key="4">
    <source>
        <dbReference type="ARBA" id="ARBA00023136"/>
    </source>
</evidence>
<evidence type="ECO:0000313" key="9">
    <source>
        <dbReference type="Proteomes" id="UP000281468"/>
    </source>
</evidence>
<dbReference type="Pfam" id="PF00083">
    <property type="entry name" value="Sugar_tr"/>
    <property type="match status" value="1"/>
</dbReference>
<name>A0A3M7G0A2_HORWE</name>
<evidence type="ECO:0000313" key="8">
    <source>
        <dbReference type="Proteomes" id="UP000269539"/>
    </source>
</evidence>